<proteinExistence type="predicted"/>
<sequence length="126" mass="14574">MTLLIVSLVPLALKAMMWSPFFGYYSKIELNIFSNQLAVDVREAEVMITEDKRVYLLKNDEEIRYELISGSIRRFVGNRGYVPMLDSVESFSCSELEGLLTCYTEMQNGLSNERVMSSMYQKMENL</sequence>
<dbReference type="InterPro" id="IPR016977">
    <property type="entry name" value="ComGF"/>
</dbReference>
<dbReference type="Proteomes" id="UP001225034">
    <property type="component" value="Unassembled WGS sequence"/>
</dbReference>
<organism evidence="1 2">
    <name type="scientific">Alkalicoccobacillus murimartini</name>
    <dbReference type="NCBI Taxonomy" id="171685"/>
    <lineage>
        <taxon>Bacteria</taxon>
        <taxon>Bacillati</taxon>
        <taxon>Bacillota</taxon>
        <taxon>Bacilli</taxon>
        <taxon>Bacillales</taxon>
        <taxon>Bacillaceae</taxon>
        <taxon>Alkalicoccobacillus</taxon>
    </lineage>
</organism>
<evidence type="ECO:0000313" key="1">
    <source>
        <dbReference type="EMBL" id="MDQ0209004.1"/>
    </source>
</evidence>
<name>A0ABT9YMY1_9BACI</name>
<protein>
    <submittedName>
        <fullName evidence="1">Competence protein ComGF</fullName>
    </submittedName>
</protein>
<dbReference type="EMBL" id="JAUSUA010000007">
    <property type="protein sequence ID" value="MDQ0209004.1"/>
    <property type="molecule type" value="Genomic_DNA"/>
</dbReference>
<dbReference type="Pfam" id="PF15980">
    <property type="entry name" value="ComGF"/>
    <property type="match status" value="1"/>
</dbReference>
<comment type="caution">
    <text evidence="1">The sequence shown here is derived from an EMBL/GenBank/DDBJ whole genome shotgun (WGS) entry which is preliminary data.</text>
</comment>
<reference evidence="1 2" key="1">
    <citation type="submission" date="2023-07" db="EMBL/GenBank/DDBJ databases">
        <title>Genomic Encyclopedia of Type Strains, Phase IV (KMG-IV): sequencing the most valuable type-strain genomes for metagenomic binning, comparative biology and taxonomic classification.</title>
        <authorList>
            <person name="Goeker M."/>
        </authorList>
    </citation>
    <scope>NUCLEOTIDE SEQUENCE [LARGE SCALE GENOMIC DNA]</scope>
    <source>
        <strain evidence="1 2">DSM 19154</strain>
    </source>
</reference>
<gene>
    <name evidence="1" type="ORF">J2S05_003828</name>
</gene>
<keyword evidence="2" id="KW-1185">Reference proteome</keyword>
<evidence type="ECO:0000313" key="2">
    <source>
        <dbReference type="Proteomes" id="UP001225034"/>
    </source>
</evidence>
<accession>A0ABT9YMY1</accession>